<proteinExistence type="predicted"/>
<dbReference type="InterPro" id="IPR022215">
    <property type="entry name" value="SteA-like_C"/>
</dbReference>
<dbReference type="InterPro" id="IPR036759">
    <property type="entry name" value="TPK_catalytic_sf"/>
</dbReference>
<keyword evidence="5" id="KW-0812">Transmembrane</keyword>
<protein>
    <submittedName>
        <fullName evidence="8">Thiamin pyrophosphokinase catalytic region</fullName>
    </submittedName>
</protein>
<keyword evidence="3 8" id="KW-0418">Kinase</keyword>
<evidence type="ECO:0000256" key="5">
    <source>
        <dbReference type="SAM" id="Phobius"/>
    </source>
</evidence>
<comment type="caution">
    <text evidence="8">The sequence shown here is derived from an EMBL/GenBank/DDBJ whole genome shotgun (WGS) entry which is preliminary data.</text>
</comment>
<feature type="domain" description="SteA-like C-terminal" evidence="7">
    <location>
        <begin position="321"/>
        <end position="370"/>
    </location>
</feature>
<reference evidence="8 9" key="1">
    <citation type="submission" date="2009-02" db="EMBL/GenBank/DDBJ databases">
        <title>Sequencing of the draft genome and assembly of Dethiobacter alkaliphilus AHT 1.</title>
        <authorList>
            <consortium name="US DOE Joint Genome Institute (JGI-PGF)"/>
            <person name="Lucas S."/>
            <person name="Copeland A."/>
            <person name="Lapidus A."/>
            <person name="Glavina del Rio T."/>
            <person name="Dalin E."/>
            <person name="Tice H."/>
            <person name="Bruce D."/>
            <person name="Goodwin L."/>
            <person name="Pitluck S."/>
            <person name="Larimer F."/>
            <person name="Land M.L."/>
            <person name="Hauser L."/>
            <person name="Muyzer G."/>
        </authorList>
    </citation>
    <scope>NUCLEOTIDE SEQUENCE [LARGE SCALE GENOMIC DNA]</scope>
    <source>
        <strain evidence="8 9">AHT 1</strain>
    </source>
</reference>
<dbReference type="GO" id="GO:0005524">
    <property type="term" value="F:ATP binding"/>
    <property type="evidence" value="ECO:0007669"/>
    <property type="project" value="UniProtKB-KW"/>
</dbReference>
<evidence type="ECO:0000256" key="4">
    <source>
        <dbReference type="ARBA" id="ARBA00022840"/>
    </source>
</evidence>
<name>C0GE13_DETAL</name>
<evidence type="ECO:0000259" key="7">
    <source>
        <dbReference type="Pfam" id="PF12555"/>
    </source>
</evidence>
<evidence type="ECO:0000256" key="1">
    <source>
        <dbReference type="ARBA" id="ARBA00022679"/>
    </source>
</evidence>
<dbReference type="EMBL" id="ACJM01000003">
    <property type="protein sequence ID" value="EEG78307.1"/>
    <property type="molecule type" value="Genomic_DNA"/>
</dbReference>
<keyword evidence="5" id="KW-1133">Transmembrane helix</keyword>
<dbReference type="GO" id="GO:0004788">
    <property type="term" value="F:thiamine diphosphokinase activity"/>
    <property type="evidence" value="ECO:0007669"/>
    <property type="project" value="InterPro"/>
</dbReference>
<evidence type="ECO:0000256" key="2">
    <source>
        <dbReference type="ARBA" id="ARBA00022741"/>
    </source>
</evidence>
<keyword evidence="4" id="KW-0067">ATP-binding</keyword>
<dbReference type="NCBIfam" id="NF040608">
    <property type="entry name" value="division_SteA"/>
    <property type="match status" value="1"/>
</dbReference>
<dbReference type="OrthoDB" id="9804377at2"/>
<dbReference type="RefSeq" id="WP_008514950.1">
    <property type="nucleotide sequence ID" value="NZ_ACJM01000003.1"/>
</dbReference>
<evidence type="ECO:0000256" key="3">
    <source>
        <dbReference type="ARBA" id="ARBA00022777"/>
    </source>
</evidence>
<dbReference type="Pfam" id="PF04263">
    <property type="entry name" value="TPK_catalytic"/>
    <property type="match status" value="1"/>
</dbReference>
<keyword evidence="1" id="KW-0808">Transferase</keyword>
<dbReference type="Proteomes" id="UP000006443">
    <property type="component" value="Unassembled WGS sequence"/>
</dbReference>
<dbReference type="Pfam" id="PF12555">
    <property type="entry name" value="SteA-like_C"/>
    <property type="match status" value="1"/>
</dbReference>
<dbReference type="InterPro" id="IPR047795">
    <property type="entry name" value="Put_SteA-like"/>
</dbReference>
<evidence type="ECO:0000313" key="9">
    <source>
        <dbReference type="Proteomes" id="UP000006443"/>
    </source>
</evidence>
<accession>C0GE13</accession>
<keyword evidence="2" id="KW-0547">Nucleotide-binding</keyword>
<feature type="domain" description="Thiamin pyrophosphokinase catalytic" evidence="6">
    <location>
        <begin position="195"/>
        <end position="236"/>
    </location>
</feature>
<gene>
    <name evidence="8" type="ORF">DealDRAFT_0722</name>
</gene>
<evidence type="ECO:0000259" key="6">
    <source>
        <dbReference type="Pfam" id="PF04263"/>
    </source>
</evidence>
<organism evidence="8 9">
    <name type="scientific">Dethiobacter alkaliphilus AHT 1</name>
    <dbReference type="NCBI Taxonomy" id="555088"/>
    <lineage>
        <taxon>Bacteria</taxon>
        <taxon>Bacillati</taxon>
        <taxon>Bacillota</taxon>
        <taxon>Dethiobacteria</taxon>
        <taxon>Dethiobacterales</taxon>
        <taxon>Dethiobacteraceae</taxon>
        <taxon>Dethiobacter</taxon>
    </lineage>
</organism>
<keyword evidence="9" id="KW-1185">Reference proteome</keyword>
<feature type="transmembrane region" description="Helical" evidence="5">
    <location>
        <begin position="336"/>
        <end position="353"/>
    </location>
</feature>
<dbReference type="eggNOG" id="COG4825">
    <property type="taxonomic scope" value="Bacteria"/>
</dbReference>
<dbReference type="AlphaFoldDB" id="C0GE13"/>
<keyword evidence="5" id="KW-0472">Membrane</keyword>
<dbReference type="InterPro" id="IPR007371">
    <property type="entry name" value="TPK_catalytic"/>
</dbReference>
<dbReference type="Gene3D" id="3.40.50.10240">
    <property type="entry name" value="Thiamin pyrophosphokinase, catalytic domain"/>
    <property type="match status" value="1"/>
</dbReference>
<sequence>MTRIFGPAKKGKKTKKLVDELVAGDIAVIAHRDLDELAAESLCARKVKAVINADSSMTGRYPNNGPAKLAAAKIFHLDQLGEEFFEKVGDNDRLTVREDGIWRGSEFLGRGRVVDAALIKEQMRVAEENLTQMLDSFVQNTLDYALKEKELILGNLELPRLKTDFADRHVLVVVRGQSYREDLEAVKHYIDEVRPVLVGVDGGADALLEYGYTPDLVVGDMDSISDQALKKARELVVHAYRDGRAPGMERIRSLDLAATTVQAPGTSEDIAFLLAYEWGAKLIAAIGTHSNMIDFLEKGRKGMASTFLVRLKVGNRLVDARGVSQLYRSRVSGRSLVLLTLAAGIPAVALALANPTVRHIFGLIAMRLRLVGL</sequence>
<dbReference type="SUPFAM" id="SSF63999">
    <property type="entry name" value="Thiamin pyrophosphokinase, catalytic domain"/>
    <property type="match status" value="1"/>
</dbReference>
<evidence type="ECO:0000313" key="8">
    <source>
        <dbReference type="EMBL" id="EEG78307.1"/>
    </source>
</evidence>
<dbReference type="GO" id="GO:0016301">
    <property type="term" value="F:kinase activity"/>
    <property type="evidence" value="ECO:0007669"/>
    <property type="project" value="UniProtKB-KW"/>
</dbReference>
<dbReference type="GO" id="GO:0009229">
    <property type="term" value="P:thiamine diphosphate biosynthetic process"/>
    <property type="evidence" value="ECO:0007669"/>
    <property type="project" value="InterPro"/>
</dbReference>
<dbReference type="STRING" id="555088.DealDRAFT_0722"/>